<accession>A0A1X7RVH1</accession>
<name>A0A1X7RVH1_ZYMT9</name>
<dbReference type="AlphaFoldDB" id="A0A1X7RVH1"/>
<sequence length="98" mass="11236">MTRLFTAAFVAPYAPNDPYGLVEVDDETHTIRPRRFRNAGNAAWMIWRPLKKAESGMIQDEGIDAMEFVEGHLHCLRSHIAVRHVSHQKCHPLRISCL</sequence>
<dbReference type="EMBL" id="LT853697">
    <property type="protein sequence ID" value="SMQ51442.1"/>
    <property type="molecule type" value="Genomic_DNA"/>
</dbReference>
<evidence type="ECO:0000313" key="1">
    <source>
        <dbReference type="EMBL" id="SMQ51442.1"/>
    </source>
</evidence>
<gene>
    <name evidence="1" type="ORF">ZT3D7_G6595</name>
</gene>
<reference evidence="1 2" key="1">
    <citation type="submission" date="2016-06" db="EMBL/GenBank/DDBJ databases">
        <authorList>
            <person name="Kjaerup R.B."/>
            <person name="Dalgaard T.S."/>
            <person name="Juul-Madsen H.R."/>
        </authorList>
    </citation>
    <scope>NUCLEOTIDE SEQUENCE [LARGE SCALE GENOMIC DNA]</scope>
</reference>
<keyword evidence="2" id="KW-1185">Reference proteome</keyword>
<protein>
    <submittedName>
        <fullName evidence="1">Uncharacterized protein</fullName>
    </submittedName>
</protein>
<evidence type="ECO:0000313" key="2">
    <source>
        <dbReference type="Proteomes" id="UP000215127"/>
    </source>
</evidence>
<organism evidence="1 2">
    <name type="scientific">Zymoseptoria tritici (strain ST99CH_3D7)</name>
    <dbReference type="NCBI Taxonomy" id="1276538"/>
    <lineage>
        <taxon>Eukaryota</taxon>
        <taxon>Fungi</taxon>
        <taxon>Dikarya</taxon>
        <taxon>Ascomycota</taxon>
        <taxon>Pezizomycotina</taxon>
        <taxon>Dothideomycetes</taxon>
        <taxon>Dothideomycetidae</taxon>
        <taxon>Mycosphaerellales</taxon>
        <taxon>Mycosphaerellaceae</taxon>
        <taxon>Zymoseptoria</taxon>
    </lineage>
</organism>
<dbReference type="Proteomes" id="UP000215127">
    <property type="component" value="Chromosome 6"/>
</dbReference>
<proteinExistence type="predicted"/>